<dbReference type="Gene3D" id="3.30.70.270">
    <property type="match status" value="2"/>
</dbReference>
<dbReference type="CDD" id="cd00303">
    <property type="entry name" value="retropepsin_like"/>
    <property type="match status" value="1"/>
</dbReference>
<evidence type="ECO:0000313" key="6">
    <source>
        <dbReference type="Proteomes" id="UP000265520"/>
    </source>
</evidence>
<dbReference type="Proteomes" id="UP000265520">
    <property type="component" value="Unassembled WGS sequence"/>
</dbReference>
<organism evidence="5 6">
    <name type="scientific">Trifolium medium</name>
    <dbReference type="NCBI Taxonomy" id="97028"/>
    <lineage>
        <taxon>Eukaryota</taxon>
        <taxon>Viridiplantae</taxon>
        <taxon>Streptophyta</taxon>
        <taxon>Embryophyta</taxon>
        <taxon>Tracheophyta</taxon>
        <taxon>Spermatophyta</taxon>
        <taxon>Magnoliopsida</taxon>
        <taxon>eudicotyledons</taxon>
        <taxon>Gunneridae</taxon>
        <taxon>Pentapetalae</taxon>
        <taxon>rosids</taxon>
        <taxon>fabids</taxon>
        <taxon>Fabales</taxon>
        <taxon>Fabaceae</taxon>
        <taxon>Papilionoideae</taxon>
        <taxon>50 kb inversion clade</taxon>
        <taxon>NPAAA clade</taxon>
        <taxon>Hologalegina</taxon>
        <taxon>IRL clade</taxon>
        <taxon>Trifolieae</taxon>
        <taxon>Trifolium</taxon>
    </lineage>
</organism>
<dbReference type="InterPro" id="IPR043502">
    <property type="entry name" value="DNA/RNA_pol_sf"/>
</dbReference>
<evidence type="ECO:0000313" key="5">
    <source>
        <dbReference type="EMBL" id="MCH85308.1"/>
    </source>
</evidence>
<dbReference type="PANTHER" id="PTHR37984">
    <property type="entry name" value="PROTEIN CBG26694"/>
    <property type="match status" value="1"/>
</dbReference>
<evidence type="ECO:0000256" key="4">
    <source>
        <dbReference type="ARBA" id="ARBA00022759"/>
    </source>
</evidence>
<gene>
    <name evidence="5" type="ORF">A2U01_0006152</name>
</gene>
<dbReference type="Pfam" id="PF08284">
    <property type="entry name" value="RVP_2"/>
    <property type="match status" value="1"/>
</dbReference>
<dbReference type="GO" id="GO:0016779">
    <property type="term" value="F:nucleotidyltransferase activity"/>
    <property type="evidence" value="ECO:0007669"/>
    <property type="project" value="UniProtKB-KW"/>
</dbReference>
<keyword evidence="2" id="KW-0548">Nucleotidyltransferase</keyword>
<accession>A0A392MEV7</accession>
<dbReference type="InterPro" id="IPR043128">
    <property type="entry name" value="Rev_trsase/Diguanyl_cyclase"/>
</dbReference>
<dbReference type="FunFam" id="3.30.70.270:FF:000020">
    <property type="entry name" value="Transposon Tf2-6 polyprotein-like Protein"/>
    <property type="match status" value="1"/>
</dbReference>
<dbReference type="InterPro" id="IPR050951">
    <property type="entry name" value="Retrovirus_Pol_polyprotein"/>
</dbReference>
<name>A0A392MEV7_9FABA</name>
<keyword evidence="4" id="KW-0378">Hydrolase</keyword>
<dbReference type="InterPro" id="IPR021109">
    <property type="entry name" value="Peptidase_aspartic_dom_sf"/>
</dbReference>
<protein>
    <recommendedName>
        <fullName evidence="7">Reverse transcriptase/retrotransposon-derived protein RNase H-like domain-containing protein</fullName>
    </recommendedName>
</protein>
<dbReference type="EMBL" id="LXQA010008262">
    <property type="protein sequence ID" value="MCH85308.1"/>
    <property type="molecule type" value="Genomic_DNA"/>
</dbReference>
<dbReference type="PANTHER" id="PTHR37984:SF5">
    <property type="entry name" value="PROTEIN NYNRIN-LIKE"/>
    <property type="match status" value="1"/>
</dbReference>
<dbReference type="SUPFAM" id="SSF56672">
    <property type="entry name" value="DNA/RNA polymerases"/>
    <property type="match status" value="2"/>
</dbReference>
<evidence type="ECO:0008006" key="7">
    <source>
        <dbReference type="Google" id="ProtNLM"/>
    </source>
</evidence>
<reference evidence="5 6" key="1">
    <citation type="journal article" date="2018" name="Front. Plant Sci.">
        <title>Red Clover (Trifolium pratense) and Zigzag Clover (T. medium) - A Picture of Genomic Similarities and Differences.</title>
        <authorList>
            <person name="Dluhosova J."/>
            <person name="Istvanek J."/>
            <person name="Nedelnik J."/>
            <person name="Repkova J."/>
        </authorList>
    </citation>
    <scope>NUCLEOTIDE SEQUENCE [LARGE SCALE GENOMIC DNA]</scope>
    <source>
        <strain evidence="6">cv. 10/8</strain>
        <tissue evidence="5">Leaf</tissue>
    </source>
</reference>
<dbReference type="Gene3D" id="3.10.10.10">
    <property type="entry name" value="HIV Type 1 Reverse Transcriptase, subunit A, domain 1"/>
    <property type="match status" value="1"/>
</dbReference>
<keyword evidence="1" id="KW-0808">Transferase</keyword>
<keyword evidence="4" id="KW-0255">Endonuclease</keyword>
<evidence type="ECO:0000256" key="3">
    <source>
        <dbReference type="ARBA" id="ARBA00022722"/>
    </source>
</evidence>
<dbReference type="AlphaFoldDB" id="A0A392MEV7"/>
<proteinExistence type="predicted"/>
<dbReference type="GO" id="GO:0004519">
    <property type="term" value="F:endonuclease activity"/>
    <property type="evidence" value="ECO:0007669"/>
    <property type="project" value="UniProtKB-KW"/>
</dbReference>
<feature type="non-terminal residue" evidence="5">
    <location>
        <position position="1"/>
    </location>
</feature>
<comment type="caution">
    <text evidence="5">The sequence shown here is derived from an EMBL/GenBank/DDBJ whole genome shotgun (WGS) entry which is preliminary data.</text>
</comment>
<dbReference type="SUPFAM" id="SSF50630">
    <property type="entry name" value="Acid proteases"/>
    <property type="match status" value="1"/>
</dbReference>
<keyword evidence="3" id="KW-0540">Nuclease</keyword>
<keyword evidence="6" id="KW-1185">Reference proteome</keyword>
<sequence>PQASSSNPKPNALLPTPQTQIPVYQLPPVEIRDRRTKGLCFKCDEKWNPSHRCRGKVLLLLGADDDDIDNTIDDSTPEDVTGDISSLHALSSQLQGRSLRVSSAYGHHHFQTIIDSGITHNFISPSLVERLGLPMTPCPQFRVATGCGSSLRCQYCCPAVPLNLQGITFSVDLFILAIEGPDVVLGFPWLQLLGKVTHDYSALTMEFTWEGHPVTLRGDSTIHSQSVSLLQLQALVQSDRVAGIFAISTQPPTTPSDYTDQPKFPSHLPEPVLSILQRFHNIFVPSTGLPLHRSVDHCIHLVEGTPPINVRPYRYPHFQKSEMEKLIREMLEQGIICLATVLSHSRASLEDHLQHLELVLNCLLANTFYVKLSKCLFYQESIEYLGHIVSSQGVHVDPSKLEAMVKLPIPTTVKQLRGFLGLIGYYHRFIANYASIATPLTDLLRHDAFAWTDSAASAFTALKQAMIVAVSRTK</sequence>
<evidence type="ECO:0000256" key="1">
    <source>
        <dbReference type="ARBA" id="ARBA00022679"/>
    </source>
</evidence>
<feature type="non-terminal residue" evidence="5">
    <location>
        <position position="474"/>
    </location>
</feature>
<evidence type="ECO:0000256" key="2">
    <source>
        <dbReference type="ARBA" id="ARBA00022695"/>
    </source>
</evidence>
<dbReference type="Gene3D" id="2.40.70.10">
    <property type="entry name" value="Acid Proteases"/>
    <property type="match status" value="1"/>
</dbReference>